<dbReference type="InterPro" id="IPR020471">
    <property type="entry name" value="AKR"/>
</dbReference>
<evidence type="ECO:0000313" key="3">
    <source>
        <dbReference type="EMBL" id="KIW39072.1"/>
    </source>
</evidence>
<organism evidence="3 4">
    <name type="scientific">Exophiala oligosperma</name>
    <dbReference type="NCBI Taxonomy" id="215243"/>
    <lineage>
        <taxon>Eukaryota</taxon>
        <taxon>Fungi</taxon>
        <taxon>Dikarya</taxon>
        <taxon>Ascomycota</taxon>
        <taxon>Pezizomycotina</taxon>
        <taxon>Eurotiomycetes</taxon>
        <taxon>Chaetothyriomycetidae</taxon>
        <taxon>Chaetothyriales</taxon>
        <taxon>Herpotrichiellaceae</taxon>
        <taxon>Exophiala</taxon>
    </lineage>
</organism>
<dbReference type="SUPFAM" id="SSF51430">
    <property type="entry name" value="NAD(P)-linked oxidoreductase"/>
    <property type="match status" value="1"/>
</dbReference>
<evidence type="ECO:0000259" key="2">
    <source>
        <dbReference type="Pfam" id="PF00248"/>
    </source>
</evidence>
<dbReference type="InterPro" id="IPR023210">
    <property type="entry name" value="NADP_OxRdtase_dom"/>
</dbReference>
<keyword evidence="1" id="KW-0560">Oxidoreductase</keyword>
<reference evidence="3 4" key="1">
    <citation type="submission" date="2015-01" db="EMBL/GenBank/DDBJ databases">
        <title>The Genome Sequence of Exophiala oligosperma CBS72588.</title>
        <authorList>
            <consortium name="The Broad Institute Genomics Platform"/>
            <person name="Cuomo C."/>
            <person name="de Hoog S."/>
            <person name="Gorbushina A."/>
            <person name="Stielow B."/>
            <person name="Teixiera M."/>
            <person name="Abouelleil A."/>
            <person name="Chapman S.B."/>
            <person name="Priest M."/>
            <person name="Young S.K."/>
            <person name="Wortman J."/>
            <person name="Nusbaum C."/>
            <person name="Birren B."/>
        </authorList>
    </citation>
    <scope>NUCLEOTIDE SEQUENCE [LARGE SCALE GENOMIC DNA]</scope>
    <source>
        <strain evidence="3 4">CBS 72588</strain>
    </source>
</reference>
<dbReference type="RefSeq" id="XP_016259288.1">
    <property type="nucleotide sequence ID" value="XM_016410266.1"/>
</dbReference>
<gene>
    <name evidence="3" type="ORF">PV06_08884</name>
</gene>
<evidence type="ECO:0000313" key="4">
    <source>
        <dbReference type="Proteomes" id="UP000053342"/>
    </source>
</evidence>
<dbReference type="AlphaFoldDB" id="A0A0D2BNK3"/>
<dbReference type="GeneID" id="27360958"/>
<dbReference type="PANTHER" id="PTHR43827:SF8">
    <property type="entry name" value="ALDO_KETO REDUCTASE FAMILY PROTEIN"/>
    <property type="match status" value="1"/>
</dbReference>
<dbReference type="InterPro" id="IPR036812">
    <property type="entry name" value="NAD(P)_OxRdtase_dom_sf"/>
</dbReference>
<dbReference type="STRING" id="215243.A0A0D2BNK3"/>
<dbReference type="VEuPathDB" id="FungiDB:PV06_08884"/>
<dbReference type="OrthoDB" id="5357513at2759"/>
<dbReference type="PANTHER" id="PTHR43827">
    <property type="entry name" value="2,5-DIKETO-D-GLUCONIC ACID REDUCTASE"/>
    <property type="match status" value="1"/>
</dbReference>
<dbReference type="GO" id="GO:0016491">
    <property type="term" value="F:oxidoreductase activity"/>
    <property type="evidence" value="ECO:0007669"/>
    <property type="project" value="UniProtKB-KW"/>
</dbReference>
<dbReference type="EMBL" id="KN847340">
    <property type="protein sequence ID" value="KIW39072.1"/>
    <property type="molecule type" value="Genomic_DNA"/>
</dbReference>
<keyword evidence="4" id="KW-1185">Reference proteome</keyword>
<dbReference type="Pfam" id="PF00248">
    <property type="entry name" value="Aldo_ket_red"/>
    <property type="match status" value="1"/>
</dbReference>
<dbReference type="Gene3D" id="3.20.20.100">
    <property type="entry name" value="NADP-dependent oxidoreductase domain"/>
    <property type="match status" value="1"/>
</dbReference>
<name>A0A0D2BNK3_9EURO</name>
<evidence type="ECO:0000256" key="1">
    <source>
        <dbReference type="ARBA" id="ARBA00023002"/>
    </source>
</evidence>
<dbReference type="Proteomes" id="UP000053342">
    <property type="component" value="Unassembled WGS sequence"/>
</dbReference>
<proteinExistence type="predicted"/>
<dbReference type="HOGENOM" id="CLU_023205_10_1_1"/>
<protein>
    <recommendedName>
        <fullName evidence="2">NADP-dependent oxidoreductase domain-containing protein</fullName>
    </recommendedName>
</protein>
<sequence>MPGDATCEVLNPSRQPHEANMTSAIFEKLVLHAPHISGKQLIPAFIYGTAWKKEATTDLVYQALCNGFTAVDTAAQPKHYREDLVAAGIARAINDAKVKRSDLYLQTKFTSVQGQDPDHMPYDKDSPLIEQVNASIMSSLLNFNFANVVKEGDVKDPYIDTLVLHSPMDTFDETLEVWRALEQYVPNEIRNLGISNCNLFTLMELYERSTIKPSVVQNRFYPSTKFDIGVRKFCQEKNILYESFWTLSANPKLVWSAEVGSLANQVGISTQSALYCLVLALGNITILNGTKSPRHIQEDWEAIDKVKQFAEKHPQHWESAVARFRALIGQSKP</sequence>
<feature type="domain" description="NADP-dependent oxidoreductase" evidence="2">
    <location>
        <begin position="52"/>
        <end position="239"/>
    </location>
</feature>
<accession>A0A0D2BNK3</accession>